<evidence type="ECO:0000256" key="1">
    <source>
        <dbReference type="ARBA" id="ARBA00022679"/>
    </source>
</evidence>
<dbReference type="PANTHER" id="PTHR46401">
    <property type="entry name" value="GLYCOSYLTRANSFERASE WBBK-RELATED"/>
    <property type="match status" value="1"/>
</dbReference>
<protein>
    <submittedName>
        <fullName evidence="2">Glycosyltransferase</fullName>
    </submittedName>
</protein>
<dbReference type="Proteomes" id="UP000029273">
    <property type="component" value="Unassembled WGS sequence"/>
</dbReference>
<name>A0A1A6C610_9GAMM</name>
<evidence type="ECO:0000313" key="3">
    <source>
        <dbReference type="Proteomes" id="UP000029273"/>
    </source>
</evidence>
<keyword evidence="3" id="KW-1185">Reference proteome</keyword>
<gene>
    <name evidence="2" type="ORF">Thpro_021047</name>
</gene>
<keyword evidence="1" id="KW-0808">Transferase</keyword>
<dbReference type="AlphaFoldDB" id="A0A1A6C610"/>
<dbReference type="Gene3D" id="3.40.50.2000">
    <property type="entry name" value="Glycogen Phosphorylase B"/>
    <property type="match status" value="1"/>
</dbReference>
<dbReference type="SUPFAM" id="SSF53756">
    <property type="entry name" value="UDP-Glycosyltransferase/glycogen phosphorylase"/>
    <property type="match status" value="1"/>
</dbReference>
<dbReference type="EMBL" id="JQSG02000002">
    <property type="protein sequence ID" value="OBS09997.1"/>
    <property type="molecule type" value="Genomic_DNA"/>
</dbReference>
<reference evidence="2 3" key="1">
    <citation type="journal article" date="2014" name="Genome Announc.">
        <title>Draft Genome Sequence of the Iron-Oxidizing, Acidophilic, and Halotolerant 'Thiobacillus prosperus' Type Strain DSM 5130.</title>
        <authorList>
            <person name="Ossandon F.J."/>
            <person name="Cardenas J.P."/>
            <person name="Corbett M."/>
            <person name="Quatrini R."/>
            <person name="Holmes D.S."/>
            <person name="Watkin E."/>
        </authorList>
    </citation>
    <scope>NUCLEOTIDE SEQUENCE [LARGE SCALE GENOMIC DNA]</scope>
    <source>
        <strain evidence="2 3">DSM 5130</strain>
    </source>
</reference>
<evidence type="ECO:0000313" key="2">
    <source>
        <dbReference type="EMBL" id="OBS09997.1"/>
    </source>
</evidence>
<dbReference type="CDD" id="cd03801">
    <property type="entry name" value="GT4_PimA-like"/>
    <property type="match status" value="1"/>
</dbReference>
<accession>A0A1A6C610</accession>
<organism evidence="2 3">
    <name type="scientific">Acidihalobacter prosperus</name>
    <dbReference type="NCBI Taxonomy" id="160660"/>
    <lineage>
        <taxon>Bacteria</taxon>
        <taxon>Pseudomonadati</taxon>
        <taxon>Pseudomonadota</taxon>
        <taxon>Gammaproteobacteria</taxon>
        <taxon>Chromatiales</taxon>
        <taxon>Ectothiorhodospiraceae</taxon>
        <taxon>Acidihalobacter</taxon>
    </lineage>
</organism>
<sequence>MEEKRIPPSDVIVATAWQTAEWIATYGSLPGKKYYLIHDYEHYMVARSEVKKRMCDTYRAGFVNIITSPAGAALLRQCGADYDAYIPNGIDFNIYNIKQSVDSIGRRKIGFPTRRETFKGTADAIKALSRVREVCGHDLDIWSFGPKKPNFMPDWVEYHERPRDSELCDLYNASMIFLMPSHYEGWGLPGAEAMSCGAALVSTDNVGVRAYAKDNVNALLSPPADIDALASNVVDLLRDAQRRFKISQAGVECIREFSWRKSLIQLNDLISNHKSI</sequence>
<proteinExistence type="predicted"/>
<dbReference type="PANTHER" id="PTHR46401:SF2">
    <property type="entry name" value="GLYCOSYLTRANSFERASE WBBK-RELATED"/>
    <property type="match status" value="1"/>
</dbReference>
<dbReference type="GO" id="GO:0016757">
    <property type="term" value="F:glycosyltransferase activity"/>
    <property type="evidence" value="ECO:0007669"/>
    <property type="project" value="TreeGrafter"/>
</dbReference>
<comment type="caution">
    <text evidence="2">The sequence shown here is derived from an EMBL/GenBank/DDBJ whole genome shotgun (WGS) entry which is preliminary data.</text>
</comment>
<dbReference type="Gene3D" id="3.40.50.11090">
    <property type="match status" value="1"/>
</dbReference>
<dbReference type="Pfam" id="PF13692">
    <property type="entry name" value="Glyco_trans_1_4"/>
    <property type="match status" value="1"/>
</dbReference>
<dbReference type="GO" id="GO:0009103">
    <property type="term" value="P:lipopolysaccharide biosynthetic process"/>
    <property type="evidence" value="ECO:0007669"/>
    <property type="project" value="TreeGrafter"/>
</dbReference>